<evidence type="ECO:0000313" key="5">
    <source>
        <dbReference type="Proteomes" id="UP001210261"/>
    </source>
</evidence>
<evidence type="ECO:0000313" key="4">
    <source>
        <dbReference type="EMBL" id="MDA3968938.1"/>
    </source>
</evidence>
<keyword evidence="4" id="KW-0449">Lipoprotein</keyword>
<feature type="signal peptide" evidence="3">
    <location>
        <begin position="1"/>
        <end position="20"/>
    </location>
</feature>
<keyword evidence="5" id="KW-1185">Reference proteome</keyword>
<comment type="similarity">
    <text evidence="1">Belongs to the MlaA family.</text>
</comment>
<protein>
    <submittedName>
        <fullName evidence="4">VacJ family lipoprotein</fullName>
    </submittedName>
</protein>
<dbReference type="InterPro" id="IPR007428">
    <property type="entry name" value="MlaA"/>
</dbReference>
<evidence type="ECO:0000256" key="1">
    <source>
        <dbReference type="ARBA" id="ARBA00010634"/>
    </source>
</evidence>
<dbReference type="Pfam" id="PF04333">
    <property type="entry name" value="MlaA"/>
    <property type="match status" value="1"/>
</dbReference>
<dbReference type="Proteomes" id="UP001210261">
    <property type="component" value="Unassembled WGS sequence"/>
</dbReference>
<proteinExistence type="inferred from homology"/>
<feature type="chain" id="PRO_5046825148" evidence="3">
    <location>
        <begin position="21"/>
        <end position="233"/>
    </location>
</feature>
<name>A0ABT4VE24_9HELI</name>
<dbReference type="EMBL" id="JAQHXR010000002">
    <property type="protein sequence ID" value="MDA3968938.1"/>
    <property type="molecule type" value="Genomic_DNA"/>
</dbReference>
<keyword evidence="2 3" id="KW-0732">Signal</keyword>
<dbReference type="PRINTS" id="PR01805">
    <property type="entry name" value="VACJLIPOPROT"/>
</dbReference>
<evidence type="ECO:0000256" key="2">
    <source>
        <dbReference type="ARBA" id="ARBA00022729"/>
    </source>
</evidence>
<reference evidence="4 5" key="1">
    <citation type="submission" date="2023-01" db="EMBL/GenBank/DDBJ databases">
        <title>Description of Helicobacter ibis sp. nov. isolated from faecal droppings of black-faced ibis (Theristicus melanopis).</title>
        <authorList>
            <person name="Lopez-Cantillo M."/>
            <person name="Vidal-Veuthey B."/>
            <person name="Mella A."/>
            <person name="De La Haba R."/>
            <person name="Collado L."/>
        </authorList>
    </citation>
    <scope>NUCLEOTIDE SEQUENCE [LARGE SCALE GENOMIC DNA]</scope>
    <source>
        <strain evidence="4 5">A82</strain>
    </source>
</reference>
<gene>
    <name evidence="4" type="ORF">PF021_04525</name>
</gene>
<dbReference type="PANTHER" id="PTHR30035">
    <property type="entry name" value="LIPOPROTEIN VACJ-RELATED"/>
    <property type="match status" value="1"/>
</dbReference>
<organism evidence="4 5">
    <name type="scientific">Helicobacter ibis</name>
    <dbReference type="NCBI Taxonomy" id="2962633"/>
    <lineage>
        <taxon>Bacteria</taxon>
        <taxon>Pseudomonadati</taxon>
        <taxon>Campylobacterota</taxon>
        <taxon>Epsilonproteobacteria</taxon>
        <taxon>Campylobacterales</taxon>
        <taxon>Helicobacteraceae</taxon>
        <taxon>Helicobacter</taxon>
    </lineage>
</organism>
<dbReference type="RefSeq" id="WP_271021228.1">
    <property type="nucleotide sequence ID" value="NZ_JAQHXR010000002.1"/>
</dbReference>
<dbReference type="PANTHER" id="PTHR30035:SF3">
    <property type="entry name" value="INTERMEMBRANE PHOSPHOLIPID TRANSPORT SYSTEM LIPOPROTEIN MLAA"/>
    <property type="match status" value="1"/>
</dbReference>
<accession>A0ABT4VE24</accession>
<comment type="caution">
    <text evidence="4">The sequence shown here is derived from an EMBL/GenBank/DDBJ whole genome shotgun (WGS) entry which is preliminary data.</text>
</comment>
<evidence type="ECO:0000256" key="3">
    <source>
        <dbReference type="SAM" id="SignalP"/>
    </source>
</evidence>
<sequence>MKNIISILLLVCSLQNISYANLNELEEFEEEYIQVVNDPLENYNRFMSDVNWQLYDYVFSPMLDVYNTLVPLGFRMGVYNFFNNLFSPLNILTNLLSFRMEETYNEVGRFALNSTVGIFGVFDIATSNGLYANKSDFGVLFGRYGFGSGFYLVLPILGPSNLRDSIAMPLDSLIYPINYLDPFYLSVGVRALKEINYFVVNKPRFDEFRKDSSDSYLLIRDSYEQYRDELIRR</sequence>